<proteinExistence type="predicted"/>
<dbReference type="EMBL" id="CAACVS010000177">
    <property type="protein sequence ID" value="VEU38616.1"/>
    <property type="molecule type" value="Genomic_DNA"/>
</dbReference>
<evidence type="ECO:0000256" key="1">
    <source>
        <dbReference type="SAM" id="MobiDB-lite"/>
    </source>
</evidence>
<accession>A0A448Z9D0</accession>
<feature type="region of interest" description="Disordered" evidence="1">
    <location>
        <begin position="1"/>
        <end position="39"/>
    </location>
</feature>
<dbReference type="AlphaFoldDB" id="A0A448Z9D0"/>
<keyword evidence="3" id="KW-1185">Reference proteome</keyword>
<feature type="compositionally biased region" description="Polar residues" evidence="1">
    <location>
        <begin position="1"/>
        <end position="17"/>
    </location>
</feature>
<evidence type="ECO:0000313" key="2">
    <source>
        <dbReference type="EMBL" id="VEU38616.1"/>
    </source>
</evidence>
<gene>
    <name evidence="2" type="ORF">PSNMU_V1.4_AUG-EV-PASAV3_0054390</name>
</gene>
<sequence>MNHQLRQDPSITSSLRSGSMEKHSQYQEQNQSFALGNSASDARKPWTSILQLNNRGPFSREGLEFDKMLLKAVFWWRDSHEQQQRQRQQQQLREHDVDNDELYDDDDGEIVDMFLDNVFYLIGMPEQVAPAAAA</sequence>
<protein>
    <submittedName>
        <fullName evidence="2">Uncharacterized protein</fullName>
    </submittedName>
</protein>
<feature type="region of interest" description="Disordered" evidence="1">
    <location>
        <begin position="83"/>
        <end position="104"/>
    </location>
</feature>
<organism evidence="2 3">
    <name type="scientific">Pseudo-nitzschia multistriata</name>
    <dbReference type="NCBI Taxonomy" id="183589"/>
    <lineage>
        <taxon>Eukaryota</taxon>
        <taxon>Sar</taxon>
        <taxon>Stramenopiles</taxon>
        <taxon>Ochrophyta</taxon>
        <taxon>Bacillariophyta</taxon>
        <taxon>Bacillariophyceae</taxon>
        <taxon>Bacillariophycidae</taxon>
        <taxon>Bacillariales</taxon>
        <taxon>Bacillariaceae</taxon>
        <taxon>Pseudo-nitzschia</taxon>
    </lineage>
</organism>
<reference evidence="2 3" key="1">
    <citation type="submission" date="2019-01" db="EMBL/GenBank/DDBJ databases">
        <authorList>
            <person name="Ferrante I. M."/>
        </authorList>
    </citation>
    <scope>NUCLEOTIDE SEQUENCE [LARGE SCALE GENOMIC DNA]</scope>
    <source>
        <strain evidence="2 3">B856</strain>
    </source>
</reference>
<dbReference type="Proteomes" id="UP000291116">
    <property type="component" value="Unassembled WGS sequence"/>
</dbReference>
<evidence type="ECO:0000313" key="3">
    <source>
        <dbReference type="Proteomes" id="UP000291116"/>
    </source>
</evidence>
<feature type="compositionally biased region" description="Polar residues" evidence="1">
    <location>
        <begin position="26"/>
        <end position="39"/>
    </location>
</feature>
<name>A0A448Z9D0_9STRA</name>